<dbReference type="Proteomes" id="UP001230188">
    <property type="component" value="Unassembled WGS sequence"/>
</dbReference>
<feature type="domain" description="AB hydrolase-1" evidence="4">
    <location>
        <begin position="112"/>
        <end position="353"/>
    </location>
</feature>
<dbReference type="Gene3D" id="3.40.50.1820">
    <property type="entry name" value="alpha/beta hydrolase"/>
    <property type="match status" value="1"/>
</dbReference>
<keyword evidence="3" id="KW-1133">Transmembrane helix</keyword>
<dbReference type="PANTHER" id="PTHR10794">
    <property type="entry name" value="ABHYDROLASE DOMAIN-CONTAINING PROTEIN"/>
    <property type="match status" value="1"/>
</dbReference>
<evidence type="ECO:0000259" key="4">
    <source>
        <dbReference type="Pfam" id="PF12697"/>
    </source>
</evidence>
<evidence type="ECO:0000256" key="2">
    <source>
        <dbReference type="SAM" id="MobiDB-lite"/>
    </source>
</evidence>
<accession>A0AAD7UK91</accession>
<reference evidence="5" key="1">
    <citation type="submission" date="2023-01" db="EMBL/GenBank/DDBJ databases">
        <title>Metagenome sequencing of chrysophaentin producing Chrysophaeum taylorii.</title>
        <authorList>
            <person name="Davison J."/>
            <person name="Bewley C."/>
        </authorList>
    </citation>
    <scope>NUCLEOTIDE SEQUENCE</scope>
    <source>
        <strain evidence="5">NIES-1699</strain>
    </source>
</reference>
<proteinExistence type="inferred from homology"/>
<dbReference type="EMBL" id="JAQMWT010000185">
    <property type="protein sequence ID" value="KAJ8608075.1"/>
    <property type="molecule type" value="Genomic_DNA"/>
</dbReference>
<dbReference type="GO" id="GO:0047372">
    <property type="term" value="F:monoacylglycerol lipase activity"/>
    <property type="evidence" value="ECO:0007669"/>
    <property type="project" value="TreeGrafter"/>
</dbReference>
<feature type="region of interest" description="Disordered" evidence="2">
    <location>
        <begin position="366"/>
        <end position="466"/>
    </location>
</feature>
<gene>
    <name evidence="5" type="ORF">CTAYLR_009621</name>
</gene>
<feature type="compositionally biased region" description="Low complexity" evidence="2">
    <location>
        <begin position="402"/>
        <end position="426"/>
    </location>
</feature>
<keyword evidence="3" id="KW-0472">Membrane</keyword>
<keyword evidence="3" id="KW-0812">Transmembrane</keyword>
<dbReference type="Pfam" id="PF12697">
    <property type="entry name" value="Abhydrolase_6"/>
    <property type="match status" value="1"/>
</dbReference>
<dbReference type="InterPro" id="IPR050960">
    <property type="entry name" value="AB_hydrolase_4_sf"/>
</dbReference>
<protein>
    <recommendedName>
        <fullName evidence="4">AB hydrolase-1 domain-containing protein</fullName>
    </recommendedName>
</protein>
<evidence type="ECO:0000313" key="5">
    <source>
        <dbReference type="EMBL" id="KAJ8608075.1"/>
    </source>
</evidence>
<dbReference type="InterPro" id="IPR000073">
    <property type="entry name" value="AB_hydrolase_1"/>
</dbReference>
<evidence type="ECO:0000256" key="3">
    <source>
        <dbReference type="SAM" id="Phobius"/>
    </source>
</evidence>
<keyword evidence="6" id="KW-1185">Reference proteome</keyword>
<evidence type="ECO:0000256" key="1">
    <source>
        <dbReference type="ARBA" id="ARBA00010884"/>
    </source>
</evidence>
<evidence type="ECO:0000313" key="6">
    <source>
        <dbReference type="Proteomes" id="UP001230188"/>
    </source>
</evidence>
<feature type="compositionally biased region" description="Basic residues" evidence="2">
    <location>
        <begin position="386"/>
        <end position="401"/>
    </location>
</feature>
<dbReference type="GO" id="GO:0034338">
    <property type="term" value="F:short-chain carboxylesterase activity"/>
    <property type="evidence" value="ECO:0007669"/>
    <property type="project" value="TreeGrafter"/>
</dbReference>
<dbReference type="InterPro" id="IPR029058">
    <property type="entry name" value="AB_hydrolase_fold"/>
</dbReference>
<name>A0AAD7UK91_9STRA</name>
<feature type="compositionally biased region" description="Low complexity" evidence="2">
    <location>
        <begin position="449"/>
        <end position="460"/>
    </location>
</feature>
<organism evidence="5 6">
    <name type="scientific">Chrysophaeum taylorii</name>
    <dbReference type="NCBI Taxonomy" id="2483200"/>
    <lineage>
        <taxon>Eukaryota</taxon>
        <taxon>Sar</taxon>
        <taxon>Stramenopiles</taxon>
        <taxon>Ochrophyta</taxon>
        <taxon>Pelagophyceae</taxon>
        <taxon>Pelagomonadales</taxon>
        <taxon>Pelagomonadaceae</taxon>
        <taxon>Chrysophaeum</taxon>
    </lineage>
</organism>
<dbReference type="PANTHER" id="PTHR10794:SF63">
    <property type="entry name" value="ALPHA_BETA HYDROLASE 1, ISOFORM A"/>
    <property type="match status" value="1"/>
</dbReference>
<comment type="similarity">
    <text evidence="1">Belongs to the AB hydrolase superfamily. AB hydrolase 4 family.</text>
</comment>
<dbReference type="SUPFAM" id="SSF53474">
    <property type="entry name" value="alpha/beta-Hydrolases"/>
    <property type="match status" value="1"/>
</dbReference>
<comment type="caution">
    <text evidence="5">The sequence shown here is derived from an EMBL/GenBank/DDBJ whole genome shotgun (WGS) entry which is preliminary data.</text>
</comment>
<feature type="transmembrane region" description="Helical" evidence="3">
    <location>
        <begin position="6"/>
        <end position="23"/>
    </location>
</feature>
<dbReference type="AlphaFoldDB" id="A0AAD7UK91"/>
<sequence length="466" mass="50979">MRQRNVVFAVVSSAGVYLVWRWTRRAERIRLYYSDETSEVAGICLRLEALRRGFVPLVRGGLAQTCCLAARMTWAAGAWAPDYVEAFELPDGGRCAVSWWRAERKANRHVALVVPGIGNSSETGFVRCLVAALDAAGFDAGTVDLRGQGVSGMVGCEVRDARSLHSWQDLDAVIDRVQGTVYLVGQSLGGANVLSHLGRRKCKRVAAAVAVAAPCDVRTALPDGLASFAVATAIKLQLMASVTFWRYMVFQRRRTRFSFFRFLFARNVTQLNEATIVPILGYDDLDQFHLANNPQPHLDDVQCPTLVLHAIDDPIVLPPDPEIFANNPRVALALSPTGGHLAFVDKDYRSFADAVVVDFFKAVRDRNSEHPTPESSSSPPRPPTKLQHKKKRKKGKKKKKSSSSSSSSSKKGNNNNNNNNNNNSKSLRGAASSDSEGETDAWLASAKTSSPRLARSPSLRGIILGF</sequence>